<evidence type="ECO:0000256" key="1">
    <source>
        <dbReference type="SAM" id="MobiDB-lite"/>
    </source>
</evidence>
<dbReference type="AlphaFoldDB" id="A0A0M3JGD6"/>
<feature type="region of interest" description="Disordered" evidence="1">
    <location>
        <begin position="1"/>
        <end position="36"/>
    </location>
</feature>
<evidence type="ECO:0000313" key="5">
    <source>
        <dbReference type="WBParaSite" id="ASIM_0000669101-mRNA-1"/>
    </source>
</evidence>
<dbReference type="Pfam" id="PF00610">
    <property type="entry name" value="DEP"/>
    <property type="match status" value="1"/>
</dbReference>
<dbReference type="Gene3D" id="1.10.10.10">
    <property type="entry name" value="Winged helix-like DNA-binding domain superfamily/Winged helix DNA-binding domain"/>
    <property type="match status" value="1"/>
</dbReference>
<keyword evidence="4" id="KW-1185">Reference proteome</keyword>
<sequence>MSGKIRLKEYHSRNNNIDNKENNEESSESNANDESVLEGRFKATRMWNGILRRFRNGMPLKRHRRQLRTYEACFTGREAIDFLMNELPKFISEDKEIT</sequence>
<evidence type="ECO:0000259" key="2">
    <source>
        <dbReference type="PROSITE" id="PS50186"/>
    </source>
</evidence>
<evidence type="ECO:0000313" key="3">
    <source>
        <dbReference type="EMBL" id="VDK27092.1"/>
    </source>
</evidence>
<organism evidence="5">
    <name type="scientific">Anisakis simplex</name>
    <name type="common">Herring worm</name>
    <dbReference type="NCBI Taxonomy" id="6269"/>
    <lineage>
        <taxon>Eukaryota</taxon>
        <taxon>Metazoa</taxon>
        <taxon>Ecdysozoa</taxon>
        <taxon>Nematoda</taxon>
        <taxon>Chromadorea</taxon>
        <taxon>Rhabditida</taxon>
        <taxon>Spirurina</taxon>
        <taxon>Ascaridomorpha</taxon>
        <taxon>Ascaridoidea</taxon>
        <taxon>Anisakidae</taxon>
        <taxon>Anisakis</taxon>
        <taxon>Anisakis simplex complex</taxon>
    </lineage>
</organism>
<dbReference type="OrthoDB" id="524326at2759"/>
<proteinExistence type="predicted"/>
<dbReference type="PROSITE" id="PS50186">
    <property type="entry name" value="DEP"/>
    <property type="match status" value="1"/>
</dbReference>
<feature type="compositionally biased region" description="Basic and acidic residues" evidence="1">
    <location>
        <begin position="1"/>
        <end position="23"/>
    </location>
</feature>
<dbReference type="InterPro" id="IPR000591">
    <property type="entry name" value="DEP_dom"/>
</dbReference>
<accession>A0A0M3JGD6</accession>
<dbReference type="EMBL" id="UYRR01014079">
    <property type="protein sequence ID" value="VDK27092.1"/>
    <property type="molecule type" value="Genomic_DNA"/>
</dbReference>
<gene>
    <name evidence="3" type="ORF">ASIM_LOCUS6473</name>
</gene>
<dbReference type="PANTHER" id="PTHR16206:SF4">
    <property type="entry name" value="PROTEIN LET-99"/>
    <property type="match status" value="1"/>
</dbReference>
<dbReference type="SUPFAM" id="SSF46785">
    <property type="entry name" value="Winged helix' DNA-binding domain"/>
    <property type="match status" value="1"/>
</dbReference>
<dbReference type="PANTHER" id="PTHR16206">
    <property type="entry name" value="DEP DOMAIN-CONTAINING"/>
    <property type="match status" value="1"/>
</dbReference>
<reference evidence="5" key="1">
    <citation type="submission" date="2017-02" db="UniProtKB">
        <authorList>
            <consortium name="WormBaseParasite"/>
        </authorList>
    </citation>
    <scope>IDENTIFICATION</scope>
</reference>
<dbReference type="InterPro" id="IPR036390">
    <property type="entry name" value="WH_DNA-bd_sf"/>
</dbReference>
<feature type="domain" description="DEP" evidence="2">
    <location>
        <begin position="54"/>
        <end position="98"/>
    </location>
</feature>
<evidence type="ECO:0000313" key="4">
    <source>
        <dbReference type="Proteomes" id="UP000267096"/>
    </source>
</evidence>
<dbReference type="WBParaSite" id="ASIM_0000669101-mRNA-1">
    <property type="protein sequence ID" value="ASIM_0000669101-mRNA-1"/>
    <property type="gene ID" value="ASIM_0000669101"/>
</dbReference>
<name>A0A0M3JGD6_ANISI</name>
<dbReference type="InterPro" id="IPR036388">
    <property type="entry name" value="WH-like_DNA-bd_sf"/>
</dbReference>
<protein>
    <submittedName>
        <fullName evidence="5">DEP domain-containing protein</fullName>
    </submittedName>
</protein>
<dbReference type="Proteomes" id="UP000267096">
    <property type="component" value="Unassembled WGS sequence"/>
</dbReference>
<reference evidence="3 4" key="2">
    <citation type="submission" date="2018-11" db="EMBL/GenBank/DDBJ databases">
        <authorList>
            <consortium name="Pathogen Informatics"/>
        </authorList>
    </citation>
    <scope>NUCLEOTIDE SEQUENCE [LARGE SCALE GENOMIC DNA]</scope>
</reference>
<dbReference type="GO" id="GO:0035556">
    <property type="term" value="P:intracellular signal transduction"/>
    <property type="evidence" value="ECO:0007669"/>
    <property type="project" value="InterPro"/>
</dbReference>